<dbReference type="PANTHER" id="PTHR43968">
    <property type="match status" value="1"/>
</dbReference>
<dbReference type="SFLD" id="SFLDS00019">
    <property type="entry name" value="Glutathione_Transferase_(cytos"/>
    <property type="match status" value="1"/>
</dbReference>
<feature type="domain" description="GST C-terminal" evidence="3">
    <location>
        <begin position="112"/>
        <end position="232"/>
    </location>
</feature>
<organism evidence="4 5">
    <name type="scientific">Phlebiopsis gigantea (strain 11061_1 CR5-6)</name>
    <name type="common">White-rot fungus</name>
    <name type="synonym">Peniophora gigantea</name>
    <dbReference type="NCBI Taxonomy" id="745531"/>
    <lineage>
        <taxon>Eukaryota</taxon>
        <taxon>Fungi</taxon>
        <taxon>Dikarya</taxon>
        <taxon>Basidiomycota</taxon>
        <taxon>Agaricomycotina</taxon>
        <taxon>Agaricomycetes</taxon>
        <taxon>Polyporales</taxon>
        <taxon>Phanerochaetaceae</taxon>
        <taxon>Phlebiopsis</taxon>
    </lineage>
</organism>
<dbReference type="InterPro" id="IPR004045">
    <property type="entry name" value="Glutathione_S-Trfase_N"/>
</dbReference>
<dbReference type="EMBL" id="KN840587">
    <property type="protein sequence ID" value="KIP04095.1"/>
    <property type="molecule type" value="Genomic_DNA"/>
</dbReference>
<evidence type="ECO:0000256" key="1">
    <source>
        <dbReference type="ARBA" id="ARBA00023002"/>
    </source>
</evidence>
<dbReference type="InterPro" id="IPR040079">
    <property type="entry name" value="Glutathione_S-Trfase"/>
</dbReference>
<dbReference type="InterPro" id="IPR005442">
    <property type="entry name" value="GST_omega"/>
</dbReference>
<dbReference type="Pfam" id="PF13409">
    <property type="entry name" value="GST_N_2"/>
    <property type="match status" value="1"/>
</dbReference>
<dbReference type="CDD" id="cd00570">
    <property type="entry name" value="GST_N_family"/>
    <property type="match status" value="1"/>
</dbReference>
<dbReference type="Pfam" id="PF13410">
    <property type="entry name" value="GST_C_2"/>
    <property type="match status" value="1"/>
</dbReference>
<dbReference type="STRING" id="745531.A0A0C3S6F2"/>
<dbReference type="Gene3D" id="3.40.30.10">
    <property type="entry name" value="Glutaredoxin"/>
    <property type="match status" value="1"/>
</dbReference>
<gene>
    <name evidence="4" type="ORF">PHLGIDRAFT_121021</name>
</gene>
<dbReference type="GO" id="GO:0004364">
    <property type="term" value="F:glutathione transferase activity"/>
    <property type="evidence" value="ECO:0007669"/>
    <property type="project" value="InterPro"/>
</dbReference>
<dbReference type="PROSITE" id="PS50404">
    <property type="entry name" value="GST_NTER"/>
    <property type="match status" value="1"/>
</dbReference>
<dbReference type="PROSITE" id="PS50405">
    <property type="entry name" value="GST_CTER"/>
    <property type="match status" value="1"/>
</dbReference>
<evidence type="ECO:0008006" key="6">
    <source>
        <dbReference type="Google" id="ProtNLM"/>
    </source>
</evidence>
<dbReference type="SUPFAM" id="SSF52833">
    <property type="entry name" value="Thioredoxin-like"/>
    <property type="match status" value="1"/>
</dbReference>
<evidence type="ECO:0000313" key="4">
    <source>
        <dbReference type="EMBL" id="KIP04095.1"/>
    </source>
</evidence>
<name>A0A0C3S6F2_PHLG1</name>
<dbReference type="AlphaFoldDB" id="A0A0C3S6F2"/>
<dbReference type="InterPro" id="IPR010987">
    <property type="entry name" value="Glutathione-S-Trfase_C-like"/>
</dbReference>
<dbReference type="InterPro" id="IPR050983">
    <property type="entry name" value="GST_Omega/HSP26"/>
</dbReference>
<dbReference type="PANTHER" id="PTHR43968:SF6">
    <property type="entry name" value="GLUTATHIONE S-TRANSFERASE OMEGA"/>
    <property type="match status" value="1"/>
</dbReference>
<evidence type="ECO:0000313" key="5">
    <source>
        <dbReference type="Proteomes" id="UP000053257"/>
    </source>
</evidence>
<protein>
    <recommendedName>
        <fullName evidence="6">GST N-terminal domain-containing protein</fullName>
    </recommendedName>
</protein>
<dbReference type="GO" id="GO:0005737">
    <property type="term" value="C:cytoplasm"/>
    <property type="evidence" value="ECO:0007669"/>
    <property type="project" value="InterPro"/>
</dbReference>
<evidence type="ECO:0000259" key="2">
    <source>
        <dbReference type="PROSITE" id="PS50404"/>
    </source>
</evidence>
<keyword evidence="5" id="KW-1185">Reference proteome</keyword>
<dbReference type="SUPFAM" id="SSF47616">
    <property type="entry name" value="GST C-terminal domain-like"/>
    <property type="match status" value="1"/>
</dbReference>
<reference evidence="4 5" key="1">
    <citation type="journal article" date="2014" name="PLoS Genet.">
        <title>Analysis of the Phlebiopsis gigantea genome, transcriptome and secretome provides insight into its pioneer colonization strategies of wood.</title>
        <authorList>
            <person name="Hori C."/>
            <person name="Ishida T."/>
            <person name="Igarashi K."/>
            <person name="Samejima M."/>
            <person name="Suzuki H."/>
            <person name="Master E."/>
            <person name="Ferreira P."/>
            <person name="Ruiz-Duenas F.J."/>
            <person name="Held B."/>
            <person name="Canessa P."/>
            <person name="Larrondo L.F."/>
            <person name="Schmoll M."/>
            <person name="Druzhinina I.S."/>
            <person name="Kubicek C.P."/>
            <person name="Gaskell J.A."/>
            <person name="Kersten P."/>
            <person name="St John F."/>
            <person name="Glasner J."/>
            <person name="Sabat G."/>
            <person name="Splinter BonDurant S."/>
            <person name="Syed K."/>
            <person name="Yadav J."/>
            <person name="Mgbeahuruike A.C."/>
            <person name="Kovalchuk A."/>
            <person name="Asiegbu F.O."/>
            <person name="Lackner G."/>
            <person name="Hoffmeister D."/>
            <person name="Rencoret J."/>
            <person name="Gutierrez A."/>
            <person name="Sun H."/>
            <person name="Lindquist E."/>
            <person name="Barry K."/>
            <person name="Riley R."/>
            <person name="Grigoriev I.V."/>
            <person name="Henrissat B."/>
            <person name="Kues U."/>
            <person name="Berka R.M."/>
            <person name="Martinez A.T."/>
            <person name="Covert S.F."/>
            <person name="Blanchette R.A."/>
            <person name="Cullen D."/>
        </authorList>
    </citation>
    <scope>NUCLEOTIDE SEQUENCE [LARGE SCALE GENOMIC DNA]</scope>
    <source>
        <strain evidence="4 5">11061_1 CR5-6</strain>
    </source>
</reference>
<feature type="domain" description="GST N-terminal" evidence="2">
    <location>
        <begin position="27"/>
        <end position="105"/>
    </location>
</feature>
<dbReference type="PRINTS" id="PR01625">
    <property type="entry name" value="GSTRNSFRASEO"/>
</dbReference>
<accession>A0A0C3S6F2</accession>
<dbReference type="Gene3D" id="1.20.1050.10">
    <property type="match status" value="1"/>
</dbReference>
<dbReference type="GO" id="GO:0045174">
    <property type="term" value="F:glutathione dehydrogenase (ascorbate) activity"/>
    <property type="evidence" value="ECO:0007669"/>
    <property type="project" value="UniProtKB-ARBA"/>
</dbReference>
<keyword evidence="1" id="KW-0560">Oxidoreductase</keyword>
<evidence type="ECO:0000259" key="3">
    <source>
        <dbReference type="PROSITE" id="PS50405"/>
    </source>
</evidence>
<dbReference type="SFLD" id="SFLDG00358">
    <property type="entry name" value="Main_(cytGST)"/>
    <property type="match status" value="1"/>
</dbReference>
<dbReference type="HOGENOM" id="CLU_011226_9_1_1"/>
<sequence>MAIGELGTYPHATGAAAAVVSKHEEAQDLVFWSGWFCPYVQRAWIVLEERGIPYQYKEVNPYKKEQHFLDINPKGLVPAVEYKGRALYESLVICEFLEEAYPEHKPSLLPSDPVERAYARIWIDFIAKSVIPAFMRLMMTQEPDKQQEALGEFVKALATLAEKIQGPFFLGEQFSLVDVAVAPWIMRDYVIAENRGFHREAVGPKWKQYAETIEARDSVKSVMSEREKYADIYARYLKNEANSVAGIAFRAGRPLQ</sequence>
<dbReference type="InterPro" id="IPR036282">
    <property type="entry name" value="Glutathione-S-Trfase_C_sf"/>
</dbReference>
<proteinExistence type="predicted"/>
<dbReference type="OrthoDB" id="4951845at2759"/>
<dbReference type="InterPro" id="IPR036249">
    <property type="entry name" value="Thioredoxin-like_sf"/>
</dbReference>
<dbReference type="Proteomes" id="UP000053257">
    <property type="component" value="Unassembled WGS sequence"/>
</dbReference>